<evidence type="ECO:0000313" key="1">
    <source>
        <dbReference type="EMBL" id="CDW28780.1"/>
    </source>
</evidence>
<dbReference type="EMBL" id="HACA01011418">
    <property type="protein sequence ID" value="CDW28779.1"/>
    <property type="molecule type" value="Transcribed_RNA"/>
</dbReference>
<dbReference type="AlphaFoldDB" id="A0A0K2TSI9"/>
<protein>
    <submittedName>
        <fullName evidence="1">Uncharacterized protein</fullName>
    </submittedName>
</protein>
<name>A0A0K2TSI9_LEPSM</name>
<sequence length="112" mass="12681">MFYTRLIATDLLSFSCHPRLLNSLTNSTPDVTSIKLDCSLSVWILSVMEIFEEGSSGSNIGFFNALPWDVFTTGINMGFINSLKRVVLQRFYNDSVSLSSIICWIFPTLEER</sequence>
<accession>A0A0K2TSI9</accession>
<dbReference type="EMBL" id="HACA01011419">
    <property type="protein sequence ID" value="CDW28780.1"/>
    <property type="molecule type" value="Transcribed_RNA"/>
</dbReference>
<proteinExistence type="predicted"/>
<organism evidence="1">
    <name type="scientific">Lepeophtheirus salmonis</name>
    <name type="common">Salmon louse</name>
    <name type="synonym">Caligus salmonis</name>
    <dbReference type="NCBI Taxonomy" id="72036"/>
    <lineage>
        <taxon>Eukaryota</taxon>
        <taxon>Metazoa</taxon>
        <taxon>Ecdysozoa</taxon>
        <taxon>Arthropoda</taxon>
        <taxon>Crustacea</taxon>
        <taxon>Multicrustacea</taxon>
        <taxon>Hexanauplia</taxon>
        <taxon>Copepoda</taxon>
        <taxon>Siphonostomatoida</taxon>
        <taxon>Caligidae</taxon>
        <taxon>Lepeophtheirus</taxon>
    </lineage>
</organism>
<reference evidence="1" key="1">
    <citation type="submission" date="2014-05" db="EMBL/GenBank/DDBJ databases">
        <authorList>
            <person name="Chronopoulou M."/>
        </authorList>
    </citation>
    <scope>NUCLEOTIDE SEQUENCE</scope>
    <source>
        <tissue evidence="1">Whole organism</tissue>
    </source>
</reference>